<feature type="domain" description="Ribbon-helix-helix" evidence="1">
    <location>
        <begin position="4"/>
        <end position="66"/>
    </location>
</feature>
<dbReference type="Pfam" id="PF13467">
    <property type="entry name" value="RHH_4"/>
    <property type="match status" value="1"/>
</dbReference>
<dbReference type="GO" id="GO:0016491">
    <property type="term" value="F:oxidoreductase activity"/>
    <property type="evidence" value="ECO:0007669"/>
    <property type="project" value="UniProtKB-KW"/>
</dbReference>
<proteinExistence type="predicted"/>
<keyword evidence="3" id="KW-1185">Reference proteome</keyword>
<evidence type="ECO:0000313" key="3">
    <source>
        <dbReference type="Proteomes" id="UP000016762"/>
    </source>
</evidence>
<dbReference type="AlphaFoldDB" id="U2XRH0"/>
<name>U2XRH0_9PROT</name>
<dbReference type="InterPro" id="IPR038268">
    <property type="entry name" value="RHH_sf"/>
</dbReference>
<dbReference type="Proteomes" id="UP000016762">
    <property type="component" value="Unassembled WGS sequence"/>
</dbReference>
<gene>
    <name evidence="2" type="ORF">RS24_00682</name>
</gene>
<dbReference type="EMBL" id="AWXE01000001">
    <property type="protein sequence ID" value="ERL47707.1"/>
    <property type="molecule type" value="Genomic_DNA"/>
</dbReference>
<dbReference type="EC" id="1.4.99.1" evidence="2"/>
<accession>U2XRH0</accession>
<dbReference type="Gene3D" id="1.10.3990.20">
    <property type="entry name" value="protein bp1543"/>
    <property type="match status" value="1"/>
</dbReference>
<protein>
    <submittedName>
        <fullName evidence="2">D-amino acid dehydrogenase small subunit protein</fullName>
        <ecNumber evidence="2">1.4.99.1</ecNumber>
    </submittedName>
</protein>
<comment type="caution">
    <text evidence="2">The sequence shown here is derived from an EMBL/GenBank/DDBJ whole genome shotgun (WGS) entry which is preliminary data.</text>
</comment>
<keyword evidence="2" id="KW-0560">Oxidoreductase</keyword>
<evidence type="ECO:0000313" key="2">
    <source>
        <dbReference type="EMBL" id="ERL47707.1"/>
    </source>
</evidence>
<dbReference type="RefSeq" id="WP_021776724.1">
    <property type="nucleotide sequence ID" value="NZ_AWXE01000001.1"/>
</dbReference>
<organism evidence="2 3">
    <name type="scientific">Candidatus Micropelagius thuwalensis</name>
    <dbReference type="NCBI Taxonomy" id="1397666"/>
    <lineage>
        <taxon>Bacteria</taxon>
        <taxon>Pseudomonadati</taxon>
        <taxon>Pseudomonadota</taxon>
        <taxon>Alphaproteobacteria</taxon>
        <taxon>PS1 clade</taxon>
        <taxon>Candidatus Micropelagius</taxon>
    </lineage>
</organism>
<dbReference type="STRING" id="1397666.RS24_00682"/>
<evidence type="ECO:0000259" key="1">
    <source>
        <dbReference type="Pfam" id="PF13467"/>
    </source>
</evidence>
<reference evidence="2 3" key="1">
    <citation type="journal article" date="2014" name="FEMS Microbiol. Ecol.">
        <title>Genomic differentiation among two strains of the PS1 clade isolated from geographically separated marine habitats.</title>
        <authorList>
            <person name="Jimenez-Infante F."/>
            <person name="Ngugi D.K."/>
            <person name="Alam I."/>
            <person name="Rashid M."/>
            <person name="Baalawi W."/>
            <person name="Kamau A.A."/>
            <person name="Bajic V.B."/>
            <person name="Stingl U."/>
        </authorList>
    </citation>
    <scope>NUCLEOTIDE SEQUENCE [LARGE SCALE GENOMIC DNA]</scope>
    <source>
        <strain evidence="2 3">RS24</strain>
    </source>
</reference>
<dbReference type="eggNOG" id="COG4321">
    <property type="taxonomic scope" value="Bacteria"/>
</dbReference>
<dbReference type="OrthoDB" id="7477016at2"/>
<sequence length="74" mass="8320">MDKPRKRSITIAGHATSISLEAPFWDAIRDIAAQQDISPQDLIAEIDNSKRMASLSSAIRVYILSWYQDKANET</sequence>
<dbReference type="InterPro" id="IPR027373">
    <property type="entry name" value="RHH_dom"/>
</dbReference>